<evidence type="ECO:0000313" key="2">
    <source>
        <dbReference type="EMBL" id="HAC7592025.1"/>
    </source>
</evidence>
<sequence length="24" mass="2987">SYFIAIFKRHFKITPLSFMRTMNH</sequence>
<protein>
    <submittedName>
        <fullName evidence="2">AraC family transcriptional regulator</fullName>
    </submittedName>
</protein>
<proteinExistence type="predicted"/>
<reference evidence="2" key="2">
    <citation type="submission" date="2018-08" db="EMBL/GenBank/DDBJ databases">
        <authorList>
            <consortium name="NCBI Pathogen Detection Project"/>
        </authorList>
    </citation>
    <scope>NUCLEOTIDE SEQUENCE</scope>
    <source>
        <strain evidence="2">SL1_121</strain>
    </source>
</reference>
<feature type="non-terminal residue" evidence="2">
    <location>
        <position position="1"/>
    </location>
</feature>
<gene>
    <name evidence="2" type="ORF">G0F20_24270</name>
</gene>
<feature type="domain" description="HTH araC/xylS-type" evidence="1">
    <location>
        <begin position="1"/>
        <end position="21"/>
    </location>
</feature>
<evidence type="ECO:0000259" key="1">
    <source>
        <dbReference type="PROSITE" id="PS01124"/>
    </source>
</evidence>
<reference evidence="2" key="1">
    <citation type="journal article" date="2018" name="Genome Biol.">
        <title>SKESA: strategic k-mer extension for scrupulous assemblies.</title>
        <authorList>
            <person name="Souvorov A."/>
            <person name="Agarwala R."/>
            <person name="Lipman D.J."/>
        </authorList>
    </citation>
    <scope>NUCLEOTIDE SEQUENCE</scope>
    <source>
        <strain evidence="2">SL1_121</strain>
    </source>
</reference>
<dbReference type="InterPro" id="IPR018060">
    <property type="entry name" value="HTH_AraC"/>
</dbReference>
<dbReference type="AlphaFoldDB" id="A0A703Q5K1"/>
<organism evidence="2">
    <name type="scientific">Salmonella enterica</name>
    <name type="common">Salmonella choleraesuis</name>
    <dbReference type="NCBI Taxonomy" id="28901"/>
    <lineage>
        <taxon>Bacteria</taxon>
        <taxon>Pseudomonadati</taxon>
        <taxon>Pseudomonadota</taxon>
        <taxon>Gammaproteobacteria</taxon>
        <taxon>Enterobacterales</taxon>
        <taxon>Enterobacteriaceae</taxon>
        <taxon>Salmonella</taxon>
    </lineage>
</organism>
<dbReference type="GO" id="GO:0003700">
    <property type="term" value="F:DNA-binding transcription factor activity"/>
    <property type="evidence" value="ECO:0007669"/>
    <property type="project" value="InterPro"/>
</dbReference>
<dbReference type="GO" id="GO:0043565">
    <property type="term" value="F:sequence-specific DNA binding"/>
    <property type="evidence" value="ECO:0007669"/>
    <property type="project" value="InterPro"/>
</dbReference>
<comment type="caution">
    <text evidence="2">The sequence shown here is derived from an EMBL/GenBank/DDBJ whole genome shotgun (WGS) entry which is preliminary data.</text>
</comment>
<accession>A0A703Q5K1</accession>
<dbReference type="EMBL" id="DAAMPC010000360">
    <property type="protein sequence ID" value="HAC7592025.1"/>
    <property type="molecule type" value="Genomic_DNA"/>
</dbReference>
<dbReference type="PROSITE" id="PS01124">
    <property type="entry name" value="HTH_ARAC_FAMILY_2"/>
    <property type="match status" value="1"/>
</dbReference>
<name>A0A703Q5K1_SALER</name>